<proteinExistence type="predicted"/>
<protein>
    <submittedName>
        <fullName evidence="1">FixH family protein</fullName>
    </submittedName>
</protein>
<accession>A0ABT6JFD4</accession>
<dbReference type="EMBL" id="JARXRN010000016">
    <property type="protein sequence ID" value="MDH5829385.1"/>
    <property type="molecule type" value="Genomic_DNA"/>
</dbReference>
<reference evidence="1 2" key="1">
    <citation type="submission" date="2023-04" db="EMBL/GenBank/DDBJ databases">
        <title>Luteimonas sp. M1R5S18.</title>
        <authorList>
            <person name="Sun J.-Q."/>
        </authorList>
    </citation>
    <scope>NUCLEOTIDE SEQUENCE [LARGE SCALE GENOMIC DNA]</scope>
    <source>
        <strain evidence="1 2">M1R5S18</strain>
    </source>
</reference>
<dbReference type="InterPro" id="IPR008620">
    <property type="entry name" value="FixH"/>
</dbReference>
<comment type="caution">
    <text evidence="1">The sequence shown here is derived from an EMBL/GenBank/DDBJ whole genome shotgun (WGS) entry which is preliminary data.</text>
</comment>
<sequence>MDAPRHRPFWKMPIMWLVIGLPLASVVAGIALVTIATRSGGADVVRDDVRRVSQIQTADIGPDARARSLGLSAVLRTDDGVLEVIPATGEYARTAPLRLLLQHPSREADDIELDLAPSTTGWRAERTLDASHDWVVQLAPGDGAWRLHGRLPRQQHATRLAPSLAQ</sequence>
<evidence type="ECO:0000313" key="2">
    <source>
        <dbReference type="Proteomes" id="UP001156831"/>
    </source>
</evidence>
<dbReference type="Proteomes" id="UP001156831">
    <property type="component" value="Unassembled WGS sequence"/>
</dbReference>
<dbReference type="Pfam" id="PF05751">
    <property type="entry name" value="FixH"/>
    <property type="match status" value="1"/>
</dbReference>
<evidence type="ECO:0000313" key="1">
    <source>
        <dbReference type="EMBL" id="MDH5829385.1"/>
    </source>
</evidence>
<dbReference type="RefSeq" id="WP_280599515.1">
    <property type="nucleotide sequence ID" value="NZ_JARXRN010000016.1"/>
</dbReference>
<gene>
    <name evidence="1" type="ORF">QFW80_02470</name>
</gene>
<keyword evidence="2" id="KW-1185">Reference proteome</keyword>
<organism evidence="1 2">
    <name type="scientific">Luteimonas rhizosphaericola</name>
    <dbReference type="NCBI Taxonomy" id="3042024"/>
    <lineage>
        <taxon>Bacteria</taxon>
        <taxon>Pseudomonadati</taxon>
        <taxon>Pseudomonadota</taxon>
        <taxon>Gammaproteobacteria</taxon>
        <taxon>Lysobacterales</taxon>
        <taxon>Lysobacteraceae</taxon>
        <taxon>Luteimonas</taxon>
    </lineage>
</organism>
<name>A0ABT6JFD4_9GAMM</name>